<evidence type="ECO:0000256" key="6">
    <source>
        <dbReference type="ARBA" id="ARBA00023170"/>
    </source>
</evidence>
<keyword evidence="7" id="KW-0325">Glycoprotein</keyword>
<evidence type="ECO:0000256" key="4">
    <source>
        <dbReference type="ARBA" id="ARBA00022989"/>
    </source>
</evidence>
<dbReference type="Proteomes" id="UP001487740">
    <property type="component" value="Unassembled WGS sequence"/>
</dbReference>
<protein>
    <recommendedName>
        <fullName evidence="12">Variant Ionotropic Glutamate Receptor</fullName>
    </recommendedName>
</protein>
<keyword evidence="3 9" id="KW-0812">Transmembrane</keyword>
<comment type="subcellular location">
    <subcellularLocation>
        <location evidence="1">Cell membrane</location>
        <topology evidence="1">Multi-pass membrane protein</topology>
    </subcellularLocation>
</comment>
<dbReference type="EMBL" id="JARAKH010000013">
    <property type="protein sequence ID" value="KAK8397740.1"/>
    <property type="molecule type" value="Genomic_DNA"/>
</dbReference>
<feature type="compositionally biased region" description="Polar residues" evidence="8">
    <location>
        <begin position="1"/>
        <end position="14"/>
    </location>
</feature>
<sequence length="726" mass="81968">MHAALSQTSEYQSTLDRERRDNLSSKSSSLQRCAATLTLRYAKKLPFLGGAPMVNLLEATAEHCCSDTFTTDNCYAQSSIIFKEAREPRQQRGGEAMFLEKAHHRNTNITHCLSHLVPLARRVRQLSSCMMAMVAMVVRHDVAFLTAFAEWSLKGCLLVTTTSFHGARVSMTSLIFTPSWEEQDSYNIRKFFGIDCYTSMAAAAALNFAVSVVPTPSWAKVTRVMARVSLMASIFHMMMPHRSKQHDFLLNMSIDFSVAPARLQARWRAAYYSLSETAWIPIFLVVLAVANGDQSSLIAYELPHGCRKLGETARCVWYTYLPYSPGGGKIKKVNAWTLEEGLYKYHNLLPSNEKFMNFHGAMVNVTPMPFMPYWGTETPEGSSVPVHEGTDYELLLTVAATLNFSIRIVPCDTWAEATRLVEERISLMCPIYHNKMTVRAEKYDFSFTYEFSFLSFAMAKPAQKPRWQSLYYPLAHHVWLIVLATVFFVPVIHISVNYVQQAIHGDKLRSFGRVFQDMAGLILGQSLPYEVSWYTSSRILLAAWVTMPAYGESHLKYFRRSNSPLFTALGNLMELGPNVVEGLQQALRAKEAHVSGRRYLEYQIADKFGDEDGTSRLYVGRETVFPGPSGWPIPHDAPYTEQLDNSIMAVVEAGLYEKWTSDMLAKTKLERQRRKQEPQQGDQQEDSAAKKSSQSLTITHTQGAFILLLLGLILSGLTFVTEIKFS</sequence>
<keyword evidence="2" id="KW-1003">Cell membrane</keyword>
<evidence type="ECO:0008006" key="12">
    <source>
        <dbReference type="Google" id="ProtNLM"/>
    </source>
</evidence>
<dbReference type="PANTHER" id="PTHR42643">
    <property type="entry name" value="IONOTROPIC RECEPTOR 20A-RELATED"/>
    <property type="match status" value="1"/>
</dbReference>
<organism evidence="10 11">
    <name type="scientific">Scylla paramamosain</name>
    <name type="common">Mud crab</name>
    <dbReference type="NCBI Taxonomy" id="85552"/>
    <lineage>
        <taxon>Eukaryota</taxon>
        <taxon>Metazoa</taxon>
        <taxon>Ecdysozoa</taxon>
        <taxon>Arthropoda</taxon>
        <taxon>Crustacea</taxon>
        <taxon>Multicrustacea</taxon>
        <taxon>Malacostraca</taxon>
        <taxon>Eumalacostraca</taxon>
        <taxon>Eucarida</taxon>
        <taxon>Decapoda</taxon>
        <taxon>Pleocyemata</taxon>
        <taxon>Brachyura</taxon>
        <taxon>Eubrachyura</taxon>
        <taxon>Portunoidea</taxon>
        <taxon>Portunidae</taxon>
        <taxon>Portuninae</taxon>
        <taxon>Scylla</taxon>
    </lineage>
</organism>
<dbReference type="GO" id="GO:0005886">
    <property type="term" value="C:plasma membrane"/>
    <property type="evidence" value="ECO:0007669"/>
    <property type="project" value="UniProtKB-SubCell"/>
</dbReference>
<feature type="region of interest" description="Disordered" evidence="8">
    <location>
        <begin position="1"/>
        <end position="27"/>
    </location>
</feature>
<evidence type="ECO:0000256" key="5">
    <source>
        <dbReference type="ARBA" id="ARBA00023136"/>
    </source>
</evidence>
<keyword evidence="6" id="KW-0675">Receptor</keyword>
<feature type="transmembrane region" description="Helical" evidence="9">
    <location>
        <begin position="478"/>
        <end position="499"/>
    </location>
</feature>
<evidence type="ECO:0000256" key="1">
    <source>
        <dbReference type="ARBA" id="ARBA00004651"/>
    </source>
</evidence>
<feature type="transmembrane region" description="Helical" evidence="9">
    <location>
        <begin position="703"/>
        <end position="721"/>
    </location>
</feature>
<keyword evidence="11" id="KW-1185">Reference proteome</keyword>
<name>A0AAW0UFU3_SCYPA</name>
<comment type="caution">
    <text evidence="10">The sequence shown here is derived from an EMBL/GenBank/DDBJ whole genome shotgun (WGS) entry which is preliminary data.</text>
</comment>
<keyword evidence="4 9" id="KW-1133">Transmembrane helix</keyword>
<keyword evidence="5 9" id="KW-0472">Membrane</keyword>
<gene>
    <name evidence="10" type="ORF">O3P69_004491</name>
</gene>
<evidence type="ECO:0000313" key="10">
    <source>
        <dbReference type="EMBL" id="KAK8397740.1"/>
    </source>
</evidence>
<reference evidence="10 11" key="1">
    <citation type="submission" date="2023-03" db="EMBL/GenBank/DDBJ databases">
        <title>High-quality genome of Scylla paramamosain provides insights in environmental adaptation.</title>
        <authorList>
            <person name="Zhang L."/>
        </authorList>
    </citation>
    <scope>NUCLEOTIDE SEQUENCE [LARGE SCALE GENOMIC DNA]</scope>
    <source>
        <strain evidence="10">LZ_2023a</strain>
        <tissue evidence="10">Muscle</tissue>
    </source>
</reference>
<evidence type="ECO:0000256" key="9">
    <source>
        <dbReference type="SAM" id="Phobius"/>
    </source>
</evidence>
<evidence type="ECO:0000313" key="11">
    <source>
        <dbReference type="Proteomes" id="UP001487740"/>
    </source>
</evidence>
<dbReference type="PANTHER" id="PTHR42643:SF24">
    <property type="entry name" value="IONOTROPIC RECEPTOR 60A"/>
    <property type="match status" value="1"/>
</dbReference>
<evidence type="ECO:0000256" key="2">
    <source>
        <dbReference type="ARBA" id="ARBA00022475"/>
    </source>
</evidence>
<dbReference type="Gene3D" id="3.40.190.10">
    <property type="entry name" value="Periplasmic binding protein-like II"/>
    <property type="match status" value="1"/>
</dbReference>
<dbReference type="SUPFAM" id="SSF53850">
    <property type="entry name" value="Periplasmic binding protein-like II"/>
    <property type="match status" value="1"/>
</dbReference>
<dbReference type="InterPro" id="IPR052192">
    <property type="entry name" value="Insect_Ionotropic_Sensory_Rcpt"/>
</dbReference>
<proteinExistence type="predicted"/>
<feature type="region of interest" description="Disordered" evidence="8">
    <location>
        <begin position="669"/>
        <end position="694"/>
    </location>
</feature>
<evidence type="ECO:0000256" key="3">
    <source>
        <dbReference type="ARBA" id="ARBA00022692"/>
    </source>
</evidence>
<evidence type="ECO:0000256" key="7">
    <source>
        <dbReference type="ARBA" id="ARBA00023180"/>
    </source>
</evidence>
<dbReference type="AlphaFoldDB" id="A0AAW0UFU3"/>
<accession>A0AAW0UFU3</accession>
<evidence type="ECO:0000256" key="8">
    <source>
        <dbReference type="SAM" id="MobiDB-lite"/>
    </source>
</evidence>